<reference evidence="1 2" key="1">
    <citation type="submission" date="2015-07" db="EMBL/GenBank/DDBJ databases">
        <title>Draft genome sequence of the Amantichitinum ursilacus IGB-41, a new chitin-degrading bacterium.</title>
        <authorList>
            <person name="Kirstahler P."/>
            <person name="Guenther M."/>
            <person name="Grumaz C."/>
            <person name="Rupp S."/>
            <person name="Zibek S."/>
            <person name="Sohn K."/>
        </authorList>
    </citation>
    <scope>NUCLEOTIDE SEQUENCE [LARGE SCALE GENOMIC DNA]</scope>
    <source>
        <strain evidence="1 2">IGB-41</strain>
    </source>
</reference>
<dbReference type="OrthoDB" id="1684899at2"/>
<dbReference type="RefSeq" id="WP_053938014.1">
    <property type="nucleotide sequence ID" value="NZ_LAQT01000009.1"/>
</dbReference>
<proteinExistence type="predicted"/>
<gene>
    <name evidence="1" type="ORF">WG78_11780</name>
</gene>
<sequence length="149" mass="15216">MNANTANTSPKTATVLSLTTDGAIALINAARAAAAEIGIEVTIAVTDAGGHLKAFERADHAPFLTADVAIDKAWTAASFGLPTQTWNGIIQNEAVAPLALRPRMVAVGGGYPVVLNGEVIGGIGISGGNAQQDHDACEVALKQLGFELR</sequence>
<evidence type="ECO:0000313" key="2">
    <source>
        <dbReference type="Proteomes" id="UP000037939"/>
    </source>
</evidence>
<name>A0A0N0GNF1_9NEIS</name>
<dbReference type="InterPro" id="IPR052517">
    <property type="entry name" value="GlcG_carb_metab_protein"/>
</dbReference>
<dbReference type="PANTHER" id="PTHR34309:SF1">
    <property type="entry name" value="PROTEIN GLCG"/>
    <property type="match status" value="1"/>
</dbReference>
<dbReference type="AlphaFoldDB" id="A0A0N0GNF1"/>
<dbReference type="SUPFAM" id="SSF143744">
    <property type="entry name" value="GlcG-like"/>
    <property type="match status" value="1"/>
</dbReference>
<protein>
    <recommendedName>
        <fullName evidence="3">Heme-binding protein</fullName>
    </recommendedName>
</protein>
<accession>A0A0N0GNF1</accession>
<dbReference type="Gene3D" id="3.30.450.150">
    <property type="entry name" value="Haem-degrading domain"/>
    <property type="match status" value="1"/>
</dbReference>
<evidence type="ECO:0008006" key="3">
    <source>
        <dbReference type="Google" id="ProtNLM"/>
    </source>
</evidence>
<evidence type="ECO:0000313" key="1">
    <source>
        <dbReference type="EMBL" id="KPC52523.1"/>
    </source>
</evidence>
<dbReference type="InterPro" id="IPR038084">
    <property type="entry name" value="PduO/GlcC-like_sf"/>
</dbReference>
<dbReference type="STRING" id="857265.WG78_11780"/>
<dbReference type="Pfam" id="PF03928">
    <property type="entry name" value="HbpS-like"/>
    <property type="match status" value="1"/>
</dbReference>
<keyword evidence="2" id="KW-1185">Reference proteome</keyword>
<dbReference type="EMBL" id="LAQT01000009">
    <property type="protein sequence ID" value="KPC52523.1"/>
    <property type="molecule type" value="Genomic_DNA"/>
</dbReference>
<comment type="caution">
    <text evidence="1">The sequence shown here is derived from an EMBL/GenBank/DDBJ whole genome shotgun (WGS) entry which is preliminary data.</text>
</comment>
<dbReference type="PATRIC" id="fig|857265.3.peg.2420"/>
<organism evidence="1 2">
    <name type="scientific">Amantichitinum ursilacus</name>
    <dbReference type="NCBI Taxonomy" id="857265"/>
    <lineage>
        <taxon>Bacteria</taxon>
        <taxon>Pseudomonadati</taxon>
        <taxon>Pseudomonadota</taxon>
        <taxon>Betaproteobacteria</taxon>
        <taxon>Neisseriales</taxon>
        <taxon>Chitinibacteraceae</taxon>
        <taxon>Amantichitinum</taxon>
    </lineage>
</organism>
<dbReference type="PANTHER" id="PTHR34309">
    <property type="entry name" value="SLR1406 PROTEIN"/>
    <property type="match status" value="1"/>
</dbReference>
<dbReference type="InterPro" id="IPR005624">
    <property type="entry name" value="PduO/GlcC-like"/>
</dbReference>
<dbReference type="Proteomes" id="UP000037939">
    <property type="component" value="Unassembled WGS sequence"/>
</dbReference>